<sequence length="245" mass="26861">MTEVKKYILEIEDLEVRYGHIQALNGVNIQVEKGKIISIIGSNGAGKSTLLNTISGLVKPVQGKIRHHGDEIQGKPAHAIVKRGIVQVPEGRKIFGGLSVRENLVVGGFLLKNQKKRNELVDEMFALFPRLKEREQQQAGTLSGGEQQMLAICRGLMIDPELILLDEPSLGLAPVLVNEVFKLIKKINGLGITVLLVEQNAKKSLALSDYAYVLENGSIFTQGKGEDLLANEDIQKVYLGERATC</sequence>
<evidence type="ECO:0000256" key="5">
    <source>
        <dbReference type="ARBA" id="ARBA00022970"/>
    </source>
</evidence>
<dbReference type="SUPFAM" id="SSF52540">
    <property type="entry name" value="P-loop containing nucleoside triphosphate hydrolases"/>
    <property type="match status" value="1"/>
</dbReference>
<dbReference type="GO" id="GO:0015658">
    <property type="term" value="F:branched-chain amino acid transmembrane transporter activity"/>
    <property type="evidence" value="ECO:0007669"/>
    <property type="project" value="InterPro"/>
</dbReference>
<dbReference type="SMART" id="SM00382">
    <property type="entry name" value="AAA"/>
    <property type="match status" value="1"/>
</dbReference>
<accession>A0A975AI22</accession>
<evidence type="ECO:0000256" key="3">
    <source>
        <dbReference type="ARBA" id="ARBA00022741"/>
    </source>
</evidence>
<dbReference type="InterPro" id="IPR027417">
    <property type="entry name" value="P-loop_NTPase"/>
</dbReference>
<evidence type="ECO:0000256" key="4">
    <source>
        <dbReference type="ARBA" id="ARBA00022840"/>
    </source>
</evidence>
<dbReference type="GO" id="GO:0015807">
    <property type="term" value="P:L-amino acid transport"/>
    <property type="evidence" value="ECO:0007669"/>
    <property type="project" value="TreeGrafter"/>
</dbReference>
<dbReference type="PANTHER" id="PTHR43820">
    <property type="entry name" value="HIGH-AFFINITY BRANCHED-CHAIN AMINO ACID TRANSPORT ATP-BINDING PROTEIN LIVF"/>
    <property type="match status" value="1"/>
</dbReference>
<dbReference type="InterPro" id="IPR052156">
    <property type="entry name" value="BCAA_Transport_ATP-bd_LivF"/>
</dbReference>
<dbReference type="CDD" id="cd03224">
    <property type="entry name" value="ABC_TM1139_LivF_branched"/>
    <property type="match status" value="1"/>
</dbReference>
<dbReference type="KEGG" id="alka:J0B03_03900"/>
<dbReference type="Proteomes" id="UP000663499">
    <property type="component" value="Chromosome"/>
</dbReference>
<keyword evidence="4 7" id="KW-0067">ATP-binding</keyword>
<keyword evidence="5" id="KW-0029">Amino-acid transport</keyword>
<dbReference type="GO" id="GO:0005524">
    <property type="term" value="F:ATP binding"/>
    <property type="evidence" value="ECO:0007669"/>
    <property type="project" value="UniProtKB-KW"/>
</dbReference>
<evidence type="ECO:0000256" key="2">
    <source>
        <dbReference type="ARBA" id="ARBA00022448"/>
    </source>
</evidence>
<keyword evidence="8" id="KW-1185">Reference proteome</keyword>
<evidence type="ECO:0000313" key="7">
    <source>
        <dbReference type="EMBL" id="QSX09214.1"/>
    </source>
</evidence>
<protein>
    <submittedName>
        <fullName evidence="7">ABC transporter ATP-binding protein</fullName>
    </submittedName>
</protein>
<feature type="domain" description="ABC transporter" evidence="6">
    <location>
        <begin position="9"/>
        <end position="241"/>
    </location>
</feature>
<dbReference type="PIRSF" id="PIRSF039137">
    <property type="entry name" value="ABC_branched_ATPase"/>
    <property type="match status" value="1"/>
</dbReference>
<gene>
    <name evidence="7" type="ORF">J0B03_03900</name>
</gene>
<dbReference type="InterPro" id="IPR017871">
    <property type="entry name" value="ABC_transporter-like_CS"/>
</dbReference>
<dbReference type="RefSeq" id="WP_207300553.1">
    <property type="nucleotide sequence ID" value="NZ_CP071444.1"/>
</dbReference>
<dbReference type="PANTHER" id="PTHR43820:SF4">
    <property type="entry name" value="HIGH-AFFINITY BRANCHED-CHAIN AMINO ACID TRANSPORT ATP-BINDING PROTEIN LIVF"/>
    <property type="match status" value="1"/>
</dbReference>
<keyword evidence="2" id="KW-0813">Transport</keyword>
<evidence type="ECO:0000256" key="1">
    <source>
        <dbReference type="ARBA" id="ARBA00005417"/>
    </source>
</evidence>
<evidence type="ECO:0000259" key="6">
    <source>
        <dbReference type="PROSITE" id="PS50893"/>
    </source>
</evidence>
<dbReference type="InterPro" id="IPR030660">
    <property type="entry name" value="ABC_branched_ATPase_LivF/BraG"/>
</dbReference>
<dbReference type="Pfam" id="PF00005">
    <property type="entry name" value="ABC_tran"/>
    <property type="match status" value="1"/>
</dbReference>
<dbReference type="InterPro" id="IPR003439">
    <property type="entry name" value="ABC_transporter-like_ATP-bd"/>
</dbReference>
<dbReference type="InterPro" id="IPR003593">
    <property type="entry name" value="AAA+_ATPase"/>
</dbReference>
<reference evidence="7" key="1">
    <citation type="submission" date="2021-03" db="EMBL/GenBank/DDBJ databases">
        <title>Alkalibacter marinus sp. nov., isolated from tidal flat sediment.</title>
        <authorList>
            <person name="Namirimu T."/>
            <person name="Yang J.-A."/>
            <person name="Yang S.-H."/>
            <person name="Kim Y.-J."/>
            <person name="Kwon K.K."/>
        </authorList>
    </citation>
    <scope>NUCLEOTIDE SEQUENCE</scope>
    <source>
        <strain evidence="7">ES005</strain>
    </source>
</reference>
<organism evidence="7 8">
    <name type="scientific">Alkalibacter rhizosphaerae</name>
    <dbReference type="NCBI Taxonomy" id="2815577"/>
    <lineage>
        <taxon>Bacteria</taxon>
        <taxon>Bacillati</taxon>
        <taxon>Bacillota</taxon>
        <taxon>Clostridia</taxon>
        <taxon>Eubacteriales</taxon>
        <taxon>Eubacteriaceae</taxon>
        <taxon>Alkalibacter</taxon>
    </lineage>
</organism>
<dbReference type="GO" id="GO:0016887">
    <property type="term" value="F:ATP hydrolysis activity"/>
    <property type="evidence" value="ECO:0007669"/>
    <property type="project" value="InterPro"/>
</dbReference>
<dbReference type="PROSITE" id="PS00211">
    <property type="entry name" value="ABC_TRANSPORTER_1"/>
    <property type="match status" value="1"/>
</dbReference>
<comment type="similarity">
    <text evidence="1">Belongs to the ABC transporter superfamily.</text>
</comment>
<proteinExistence type="inferred from homology"/>
<keyword evidence="3" id="KW-0547">Nucleotide-binding</keyword>
<name>A0A975AI22_9FIRM</name>
<dbReference type="EMBL" id="CP071444">
    <property type="protein sequence ID" value="QSX09214.1"/>
    <property type="molecule type" value="Genomic_DNA"/>
</dbReference>
<dbReference type="AlphaFoldDB" id="A0A975AI22"/>
<evidence type="ECO:0000313" key="8">
    <source>
        <dbReference type="Proteomes" id="UP000663499"/>
    </source>
</evidence>
<dbReference type="PROSITE" id="PS50893">
    <property type="entry name" value="ABC_TRANSPORTER_2"/>
    <property type="match status" value="1"/>
</dbReference>
<dbReference type="Gene3D" id="3.40.50.300">
    <property type="entry name" value="P-loop containing nucleotide triphosphate hydrolases"/>
    <property type="match status" value="1"/>
</dbReference>